<feature type="transmembrane region" description="Helical" evidence="6">
    <location>
        <begin position="6"/>
        <end position="28"/>
    </location>
</feature>
<keyword evidence="3 6" id="KW-0812">Transmembrane</keyword>
<keyword evidence="8" id="KW-1185">Reference proteome</keyword>
<evidence type="ECO:0000256" key="3">
    <source>
        <dbReference type="ARBA" id="ARBA00022692"/>
    </source>
</evidence>
<keyword evidence="4 6" id="KW-1133">Transmembrane helix</keyword>
<reference evidence="8" key="1">
    <citation type="submission" date="2016-10" db="EMBL/GenBank/DDBJ databases">
        <authorList>
            <person name="Varghese N."/>
            <person name="Submissions S."/>
        </authorList>
    </citation>
    <scope>NUCLEOTIDE SEQUENCE [LARGE SCALE GENOMIC DNA]</scope>
    <source>
        <strain evidence="8">CGMCC 1.7062</strain>
    </source>
</reference>
<dbReference type="InterPro" id="IPR001123">
    <property type="entry name" value="LeuE-type"/>
</dbReference>
<keyword evidence="2" id="KW-1003">Cell membrane</keyword>
<proteinExistence type="predicted"/>
<feature type="transmembrane region" description="Helical" evidence="6">
    <location>
        <begin position="40"/>
        <end position="65"/>
    </location>
</feature>
<dbReference type="PANTHER" id="PTHR30086:SF5">
    <property type="entry name" value="HOMOGENTISATE EXPORT PROTEIN"/>
    <property type="match status" value="1"/>
</dbReference>
<dbReference type="GO" id="GO:0042970">
    <property type="term" value="F:homoserine transmembrane transporter activity"/>
    <property type="evidence" value="ECO:0007669"/>
    <property type="project" value="TreeGrafter"/>
</dbReference>
<dbReference type="Proteomes" id="UP000236721">
    <property type="component" value="Unassembled WGS sequence"/>
</dbReference>
<dbReference type="PIRSF" id="PIRSF006324">
    <property type="entry name" value="LeuE"/>
    <property type="match status" value="1"/>
</dbReference>
<evidence type="ECO:0000256" key="6">
    <source>
        <dbReference type="SAM" id="Phobius"/>
    </source>
</evidence>
<name>A0A1H5YKQ3_9VIBR</name>
<feature type="transmembrane region" description="Helical" evidence="6">
    <location>
        <begin position="188"/>
        <end position="205"/>
    </location>
</feature>
<evidence type="ECO:0000256" key="5">
    <source>
        <dbReference type="ARBA" id="ARBA00023136"/>
    </source>
</evidence>
<dbReference type="Pfam" id="PF01810">
    <property type="entry name" value="LysE"/>
    <property type="match status" value="1"/>
</dbReference>
<dbReference type="AlphaFoldDB" id="A0A1H5YKQ3"/>
<evidence type="ECO:0000256" key="2">
    <source>
        <dbReference type="ARBA" id="ARBA00022475"/>
    </source>
</evidence>
<evidence type="ECO:0000256" key="1">
    <source>
        <dbReference type="ARBA" id="ARBA00004651"/>
    </source>
</evidence>
<dbReference type="RefSeq" id="WP_103880415.1">
    <property type="nucleotide sequence ID" value="NZ_FNVG01000009.1"/>
</dbReference>
<feature type="transmembrane region" description="Helical" evidence="6">
    <location>
        <begin position="71"/>
        <end position="88"/>
    </location>
</feature>
<sequence>MDWATLSIFIPTFFFVSITPGMCMTLALTMGMSIGYRRTLWMMIGELLGVAAVSLAAILGIAAIMLKYPEIFIVFKAVGASYLFYLGIQMWRSKGKLAISSEVEDAPEHNDWDLVVQGFVTAIANPKGWAFMISLLPPFIDQSKPMFSQVSIMLAIILLSEFVCMTIYATGGKGLKRTLGNANNVRTMNRIAGTLMCGVGVWLFVG</sequence>
<keyword evidence="5 6" id="KW-0472">Membrane</keyword>
<feature type="transmembrane region" description="Helical" evidence="6">
    <location>
        <begin position="150"/>
        <end position="168"/>
    </location>
</feature>
<evidence type="ECO:0000313" key="8">
    <source>
        <dbReference type="Proteomes" id="UP000236721"/>
    </source>
</evidence>
<dbReference type="PANTHER" id="PTHR30086">
    <property type="entry name" value="ARGININE EXPORTER PROTEIN ARGO"/>
    <property type="match status" value="1"/>
</dbReference>
<comment type="subcellular location">
    <subcellularLocation>
        <location evidence="1">Cell membrane</location>
        <topology evidence="1">Multi-pass membrane protein</topology>
    </subcellularLocation>
</comment>
<dbReference type="GO" id="GO:0005886">
    <property type="term" value="C:plasma membrane"/>
    <property type="evidence" value="ECO:0007669"/>
    <property type="project" value="UniProtKB-SubCell"/>
</dbReference>
<evidence type="ECO:0000256" key="4">
    <source>
        <dbReference type="ARBA" id="ARBA00022989"/>
    </source>
</evidence>
<accession>A0A1H5YKQ3</accession>
<dbReference type="EMBL" id="FNVG01000009">
    <property type="protein sequence ID" value="SEG24087.1"/>
    <property type="molecule type" value="Genomic_DNA"/>
</dbReference>
<evidence type="ECO:0000313" key="7">
    <source>
        <dbReference type="EMBL" id="SEG24087.1"/>
    </source>
</evidence>
<organism evidence="7 8">
    <name type="scientific">Vibrio hangzhouensis</name>
    <dbReference type="NCBI Taxonomy" id="462991"/>
    <lineage>
        <taxon>Bacteria</taxon>
        <taxon>Pseudomonadati</taxon>
        <taxon>Pseudomonadota</taxon>
        <taxon>Gammaproteobacteria</taxon>
        <taxon>Vibrionales</taxon>
        <taxon>Vibrionaceae</taxon>
        <taxon>Vibrio</taxon>
    </lineage>
</organism>
<protein>
    <submittedName>
        <fullName evidence="7">Threonine/homoserine/homoserine lactone efflux protein</fullName>
    </submittedName>
</protein>
<dbReference type="OrthoDB" id="9804822at2"/>
<gene>
    <name evidence="7" type="ORF">SAMN04488244_109121</name>
</gene>